<evidence type="ECO:0000313" key="2">
    <source>
        <dbReference type="Proteomes" id="UP000285112"/>
    </source>
</evidence>
<keyword evidence="2" id="KW-1185">Reference proteome</keyword>
<reference evidence="1 2" key="1">
    <citation type="submission" date="2018-09" db="EMBL/GenBank/DDBJ databases">
        <title>YIM PH 21725 draft genome.</title>
        <authorList>
            <person name="Miao C."/>
        </authorList>
    </citation>
    <scope>NUCLEOTIDE SEQUENCE [LARGE SCALE GENOMIC DNA]</scope>
    <source>
        <strain evidence="2">YIM PH21725</strain>
    </source>
</reference>
<dbReference type="AlphaFoldDB" id="A0A419I9T1"/>
<dbReference type="RefSeq" id="WP_120021998.1">
    <property type="nucleotide sequence ID" value="NZ_QZFV01000054.1"/>
</dbReference>
<protein>
    <submittedName>
        <fullName evidence="1">Uncharacterized protein</fullName>
    </submittedName>
</protein>
<gene>
    <name evidence="1" type="ORF">D5S19_04160</name>
</gene>
<organism evidence="1 2">
    <name type="scientific">Amycolatopsis panacis</name>
    <dbReference type="NCBI Taxonomy" id="2340917"/>
    <lineage>
        <taxon>Bacteria</taxon>
        <taxon>Bacillati</taxon>
        <taxon>Actinomycetota</taxon>
        <taxon>Actinomycetes</taxon>
        <taxon>Pseudonocardiales</taxon>
        <taxon>Pseudonocardiaceae</taxon>
        <taxon>Amycolatopsis</taxon>
    </lineage>
</organism>
<proteinExistence type="predicted"/>
<name>A0A419I9T1_9PSEU</name>
<dbReference type="Proteomes" id="UP000285112">
    <property type="component" value="Unassembled WGS sequence"/>
</dbReference>
<accession>A0A419I9T1</accession>
<dbReference type="OrthoDB" id="3638215at2"/>
<dbReference type="EMBL" id="QZFV01000054">
    <property type="protein sequence ID" value="RJQ89650.1"/>
    <property type="molecule type" value="Genomic_DNA"/>
</dbReference>
<sequence>MFSVITWPFVAIWGLARLFKRRGPQRHAAIPSGPTAGRAYRVVDALKQHAGDIAVVRGKTQLAIAELGGSSTAPTVVWIGRGADRPQWSPAPASLYWDDGSMLMLADTT</sequence>
<evidence type="ECO:0000313" key="1">
    <source>
        <dbReference type="EMBL" id="RJQ89650.1"/>
    </source>
</evidence>
<comment type="caution">
    <text evidence="1">The sequence shown here is derived from an EMBL/GenBank/DDBJ whole genome shotgun (WGS) entry which is preliminary data.</text>
</comment>